<sequence>TSTLLQAGLKHGATVGAIVRHAEVVSTIGAFALLCEDGTVVTWGDADFGADSAEVQEQLKDVQQICGSDGAFAALLADGFVVTWGDEDFGGNSSAVQDQLLNVLELQAFGVAFAATLADGTTVCWGSQSIQTKLQHARRISASNGACAIIKDDGSVVAWGHAEYGADTSKVSDQLSDVQHIQATWTGAFSAIRSDGTV</sequence>
<evidence type="ECO:0000313" key="2">
    <source>
        <dbReference type="Proteomes" id="UP000601435"/>
    </source>
</evidence>
<name>A0A812PQ13_9DINO</name>
<feature type="non-terminal residue" evidence="1">
    <location>
        <position position="198"/>
    </location>
</feature>
<evidence type="ECO:0000313" key="1">
    <source>
        <dbReference type="EMBL" id="CAE7370464.1"/>
    </source>
</evidence>
<keyword evidence="2" id="KW-1185">Reference proteome</keyword>
<dbReference type="OrthoDB" id="414798at2759"/>
<dbReference type="Gene3D" id="2.130.10.30">
    <property type="entry name" value="Regulator of chromosome condensation 1/beta-lactamase-inhibitor protein II"/>
    <property type="match status" value="1"/>
</dbReference>
<feature type="non-terminal residue" evidence="1">
    <location>
        <position position="1"/>
    </location>
</feature>
<dbReference type="AlphaFoldDB" id="A0A812PQ13"/>
<gene>
    <name evidence="1" type="primary">GAE4</name>
    <name evidence="1" type="ORF">SNEC2469_LOCUS9950</name>
</gene>
<organism evidence="1 2">
    <name type="scientific">Symbiodinium necroappetens</name>
    <dbReference type="NCBI Taxonomy" id="1628268"/>
    <lineage>
        <taxon>Eukaryota</taxon>
        <taxon>Sar</taxon>
        <taxon>Alveolata</taxon>
        <taxon>Dinophyceae</taxon>
        <taxon>Suessiales</taxon>
        <taxon>Symbiodiniaceae</taxon>
        <taxon>Symbiodinium</taxon>
    </lineage>
</organism>
<comment type="caution">
    <text evidence="1">The sequence shown here is derived from an EMBL/GenBank/DDBJ whole genome shotgun (WGS) entry which is preliminary data.</text>
</comment>
<dbReference type="EMBL" id="CAJNJA010015904">
    <property type="protein sequence ID" value="CAE7370464.1"/>
    <property type="molecule type" value="Genomic_DNA"/>
</dbReference>
<reference evidence="1" key="1">
    <citation type="submission" date="2021-02" db="EMBL/GenBank/DDBJ databases">
        <authorList>
            <person name="Dougan E. K."/>
            <person name="Rhodes N."/>
            <person name="Thang M."/>
            <person name="Chan C."/>
        </authorList>
    </citation>
    <scope>NUCLEOTIDE SEQUENCE</scope>
</reference>
<dbReference type="SUPFAM" id="SSF50985">
    <property type="entry name" value="RCC1/BLIP-II"/>
    <property type="match status" value="1"/>
</dbReference>
<dbReference type="InterPro" id="IPR009091">
    <property type="entry name" value="RCC1/BLIP-II"/>
</dbReference>
<proteinExistence type="predicted"/>
<accession>A0A812PQ13</accession>
<dbReference type="Proteomes" id="UP000601435">
    <property type="component" value="Unassembled WGS sequence"/>
</dbReference>
<protein>
    <submittedName>
        <fullName evidence="1">GAE4 protein</fullName>
    </submittedName>
</protein>